<keyword evidence="1" id="KW-0812">Transmembrane</keyword>
<protein>
    <submittedName>
        <fullName evidence="2">Uncharacterized protein</fullName>
    </submittedName>
</protein>
<gene>
    <name evidence="2" type="ORF">OJ996_10070</name>
</gene>
<keyword evidence="1" id="KW-1133">Transmembrane helix</keyword>
<name>A0ABT3G2N5_9BACT</name>
<feature type="transmembrane region" description="Helical" evidence="1">
    <location>
        <begin position="12"/>
        <end position="31"/>
    </location>
</feature>
<accession>A0ABT3G2N5</accession>
<organism evidence="2 3">
    <name type="scientific">Luteolibacter rhizosphaerae</name>
    <dbReference type="NCBI Taxonomy" id="2989719"/>
    <lineage>
        <taxon>Bacteria</taxon>
        <taxon>Pseudomonadati</taxon>
        <taxon>Verrucomicrobiota</taxon>
        <taxon>Verrucomicrobiia</taxon>
        <taxon>Verrucomicrobiales</taxon>
        <taxon>Verrucomicrobiaceae</taxon>
        <taxon>Luteolibacter</taxon>
    </lineage>
</organism>
<feature type="transmembrane region" description="Helical" evidence="1">
    <location>
        <begin position="43"/>
        <end position="67"/>
    </location>
</feature>
<evidence type="ECO:0000256" key="1">
    <source>
        <dbReference type="SAM" id="Phobius"/>
    </source>
</evidence>
<dbReference type="EMBL" id="JAPDDR010000004">
    <property type="protein sequence ID" value="MCW1913922.1"/>
    <property type="molecule type" value="Genomic_DNA"/>
</dbReference>
<keyword evidence="3" id="KW-1185">Reference proteome</keyword>
<sequence>MNLTIISANATKVMSIATAAYWAFAAWIMIGDRISGNWMTKEGLWIVLVLLTGFCGTGFWVMMAPLLIKVFRTTDRPYGARELGKAFWCLSTLPVVLLCLGLVLLLLYYRIIEA</sequence>
<evidence type="ECO:0000313" key="3">
    <source>
        <dbReference type="Proteomes" id="UP001165653"/>
    </source>
</evidence>
<keyword evidence="1" id="KW-0472">Membrane</keyword>
<dbReference type="Proteomes" id="UP001165653">
    <property type="component" value="Unassembled WGS sequence"/>
</dbReference>
<proteinExistence type="predicted"/>
<feature type="transmembrane region" description="Helical" evidence="1">
    <location>
        <begin position="87"/>
        <end position="109"/>
    </location>
</feature>
<comment type="caution">
    <text evidence="2">The sequence shown here is derived from an EMBL/GenBank/DDBJ whole genome shotgun (WGS) entry which is preliminary data.</text>
</comment>
<dbReference type="RefSeq" id="WP_264513424.1">
    <property type="nucleotide sequence ID" value="NZ_JAPDDR010000004.1"/>
</dbReference>
<evidence type="ECO:0000313" key="2">
    <source>
        <dbReference type="EMBL" id="MCW1913922.1"/>
    </source>
</evidence>
<reference evidence="2" key="1">
    <citation type="submission" date="2022-10" db="EMBL/GenBank/DDBJ databases">
        <title>Luteolibacter sp. GHJ8, whole genome shotgun sequencing project.</title>
        <authorList>
            <person name="Zhao G."/>
            <person name="Shen L."/>
        </authorList>
    </citation>
    <scope>NUCLEOTIDE SEQUENCE</scope>
    <source>
        <strain evidence="2">GHJ8</strain>
    </source>
</reference>